<gene>
    <name evidence="2" type="ORF">Cob_v009636</name>
</gene>
<reference evidence="3" key="2">
    <citation type="journal article" date="2019" name="Mol. Plant Microbe Interact.">
        <title>Genome sequence resources for four phytopathogenic fungi from the Colletotrichum orbiculare species complex.</title>
        <authorList>
            <person name="Gan P."/>
            <person name="Tsushima A."/>
            <person name="Narusaka M."/>
            <person name="Narusaka Y."/>
            <person name="Takano Y."/>
            <person name="Kubo Y."/>
            <person name="Shirasu K."/>
        </authorList>
    </citation>
    <scope>GENOME REANNOTATION</scope>
    <source>
        <strain evidence="3">104-T / ATCC 96160 / CBS 514.97 / LARS 414 / MAFF 240422</strain>
    </source>
</reference>
<accession>A0A484FJD1</accession>
<proteinExistence type="predicted"/>
<reference evidence="3" key="1">
    <citation type="journal article" date="2013" name="New Phytol.">
        <title>Comparative genomic and transcriptomic analyses reveal the hemibiotrophic stage shift of Colletotrichum fungi.</title>
        <authorList>
            <person name="Gan P."/>
            <person name="Ikeda K."/>
            <person name="Irieda H."/>
            <person name="Narusaka M."/>
            <person name="O'Connell R.J."/>
            <person name="Narusaka Y."/>
            <person name="Takano Y."/>
            <person name="Kubo Y."/>
            <person name="Shirasu K."/>
        </authorList>
    </citation>
    <scope>NUCLEOTIDE SEQUENCE [LARGE SCALE GENOMIC DNA]</scope>
    <source>
        <strain evidence="3">104-T / ATCC 96160 / CBS 514.97 / LARS 414 / MAFF 240422</strain>
    </source>
</reference>
<sequence length="99" mass="10817">MHFQSLTLAIAALGFLGEAFAYCNWNKVTIGDCCYRDNAARATWRPVATPTAAPGELVSVVTAPSKLELKALLFNFCWSTPFASADMLLLMAPMMTILR</sequence>
<name>A0A484FJD1_COLOR</name>
<dbReference type="Proteomes" id="UP000014480">
    <property type="component" value="Unassembled WGS sequence"/>
</dbReference>
<dbReference type="AlphaFoldDB" id="A0A484FJD1"/>
<dbReference type="EMBL" id="AMCV02000028">
    <property type="protein sequence ID" value="TDZ17624.1"/>
    <property type="molecule type" value="Genomic_DNA"/>
</dbReference>
<organism evidence="2 3">
    <name type="scientific">Colletotrichum orbiculare (strain 104-T / ATCC 96160 / CBS 514.97 / LARS 414 / MAFF 240422)</name>
    <name type="common">Cucumber anthracnose fungus</name>
    <name type="synonym">Colletotrichum lagenarium</name>
    <dbReference type="NCBI Taxonomy" id="1213857"/>
    <lineage>
        <taxon>Eukaryota</taxon>
        <taxon>Fungi</taxon>
        <taxon>Dikarya</taxon>
        <taxon>Ascomycota</taxon>
        <taxon>Pezizomycotina</taxon>
        <taxon>Sordariomycetes</taxon>
        <taxon>Hypocreomycetidae</taxon>
        <taxon>Glomerellales</taxon>
        <taxon>Glomerellaceae</taxon>
        <taxon>Colletotrichum</taxon>
        <taxon>Colletotrichum orbiculare species complex</taxon>
    </lineage>
</organism>
<feature type="signal peptide" evidence="1">
    <location>
        <begin position="1"/>
        <end position="21"/>
    </location>
</feature>
<evidence type="ECO:0000256" key="1">
    <source>
        <dbReference type="SAM" id="SignalP"/>
    </source>
</evidence>
<feature type="chain" id="PRO_5019744108" evidence="1">
    <location>
        <begin position="22"/>
        <end position="99"/>
    </location>
</feature>
<comment type="caution">
    <text evidence="2">The sequence shown here is derived from an EMBL/GenBank/DDBJ whole genome shotgun (WGS) entry which is preliminary data.</text>
</comment>
<keyword evidence="1" id="KW-0732">Signal</keyword>
<evidence type="ECO:0000313" key="3">
    <source>
        <dbReference type="Proteomes" id="UP000014480"/>
    </source>
</evidence>
<keyword evidence="3" id="KW-1185">Reference proteome</keyword>
<evidence type="ECO:0000313" key="2">
    <source>
        <dbReference type="EMBL" id="TDZ17624.1"/>
    </source>
</evidence>
<protein>
    <submittedName>
        <fullName evidence="2">Uncharacterized protein</fullName>
    </submittedName>
</protein>